<dbReference type="InterPro" id="IPR015422">
    <property type="entry name" value="PyrdxlP-dep_Trfase_small"/>
</dbReference>
<dbReference type="AlphaFoldDB" id="A0A3G5FG08"/>
<dbReference type="Gene3D" id="1.10.260.50">
    <property type="match status" value="1"/>
</dbReference>
<evidence type="ECO:0000256" key="10">
    <source>
        <dbReference type="RuleBase" id="RU004504"/>
    </source>
</evidence>
<dbReference type="Gene3D" id="3.40.640.10">
    <property type="entry name" value="Type I PLP-dependent aspartate aminotransferase-like (Major domain)"/>
    <property type="match status" value="1"/>
</dbReference>
<dbReference type="GO" id="GO:0031071">
    <property type="term" value="F:cysteine desulfurase activity"/>
    <property type="evidence" value="ECO:0007669"/>
    <property type="project" value="UniProtKB-EC"/>
</dbReference>
<gene>
    <name evidence="12" type="ORF">C7H83_00845</name>
</gene>
<dbReference type="GO" id="GO:0046872">
    <property type="term" value="F:metal ion binding"/>
    <property type="evidence" value="ECO:0007669"/>
    <property type="project" value="UniProtKB-KW"/>
</dbReference>
<dbReference type="InterPro" id="IPR015424">
    <property type="entry name" value="PyrdxlP-dep_Trfase"/>
</dbReference>
<dbReference type="RefSeq" id="WP_103892648.1">
    <property type="nucleotide sequence ID" value="NZ_CP027768.1"/>
</dbReference>
<proteinExistence type="inferred from homology"/>
<evidence type="ECO:0000256" key="8">
    <source>
        <dbReference type="ARBA" id="ARBA00023014"/>
    </source>
</evidence>
<keyword evidence="5" id="KW-0479">Metal-binding</keyword>
<comment type="cofactor">
    <cofactor evidence="1 10">
        <name>pyridoxal 5'-phosphate</name>
        <dbReference type="ChEBI" id="CHEBI:597326"/>
    </cofactor>
</comment>
<accession>A0A3G5FG08</accession>
<dbReference type="InterPro" id="IPR020578">
    <property type="entry name" value="Aminotrans_V_PyrdxlP_BS"/>
</dbReference>
<evidence type="ECO:0000259" key="11">
    <source>
        <dbReference type="Pfam" id="PF00266"/>
    </source>
</evidence>
<keyword evidence="4" id="KW-0808">Transferase</keyword>
<sequence length="381" mass="42202">MVYLDYNATTPVDETVFQAMLPFLKQEFGNPSNRYPIGNTAKQAVEKGREQVATLLNAKAAEITFTASGSESNNTVLKGVAYSYKNQGKHMITSEIEHPAILEPLTFLEKNGYEVTYVPVDKKGTVDPLDVKNAIREDTILVTIMHSNNEVGTLQPIEEIAEICQEKDVFFHTDASQSVGKVAIDLEKTKIDFLTVAGHKIYAPKGVGALFIREGIEIEPLIHGARQENGQRASTENVPYIAALGQAAVQAAHHLPNNDLKDIRDYFYEQLRKEFNDKIHLNGDQMNRLPNTLNVSFIGYNGAKILEDNPDVWAATGSACHTSSTVISPVLKAMGVDEKVALGAIRFSVGRYTTKEEIDETVALLKVYFTGENLINRYLHE</sequence>
<evidence type="ECO:0000256" key="3">
    <source>
        <dbReference type="ARBA" id="ARBA00012239"/>
    </source>
</evidence>
<evidence type="ECO:0000256" key="1">
    <source>
        <dbReference type="ARBA" id="ARBA00001933"/>
    </source>
</evidence>
<evidence type="ECO:0000313" key="13">
    <source>
        <dbReference type="Proteomes" id="UP000280475"/>
    </source>
</evidence>
<dbReference type="InterPro" id="IPR015421">
    <property type="entry name" value="PyrdxlP-dep_Trfase_major"/>
</dbReference>
<evidence type="ECO:0000256" key="5">
    <source>
        <dbReference type="ARBA" id="ARBA00022723"/>
    </source>
</evidence>
<keyword evidence="8" id="KW-0411">Iron-sulfur</keyword>
<dbReference type="Proteomes" id="UP000280475">
    <property type="component" value="Chromosome"/>
</dbReference>
<comment type="similarity">
    <text evidence="2">Belongs to the class-V pyridoxal-phosphate-dependent aminotransferase family. NifS/IscS subfamily.</text>
</comment>
<dbReference type="PANTHER" id="PTHR11601:SF34">
    <property type="entry name" value="CYSTEINE DESULFURASE"/>
    <property type="match status" value="1"/>
</dbReference>
<keyword evidence="7" id="KW-0408">Iron</keyword>
<organism evidence="12 13">
    <name type="scientific">Tetragenococcus halophilus</name>
    <name type="common">Pediococcus halophilus</name>
    <dbReference type="NCBI Taxonomy" id="51669"/>
    <lineage>
        <taxon>Bacteria</taxon>
        <taxon>Bacillati</taxon>
        <taxon>Bacillota</taxon>
        <taxon>Bacilli</taxon>
        <taxon>Lactobacillales</taxon>
        <taxon>Enterococcaceae</taxon>
        <taxon>Tetragenococcus</taxon>
    </lineage>
</organism>
<comment type="catalytic activity">
    <reaction evidence="9">
        <text>(sulfur carrier)-H + L-cysteine = (sulfur carrier)-SH + L-alanine</text>
        <dbReference type="Rhea" id="RHEA:43892"/>
        <dbReference type="Rhea" id="RHEA-COMP:14737"/>
        <dbReference type="Rhea" id="RHEA-COMP:14739"/>
        <dbReference type="ChEBI" id="CHEBI:29917"/>
        <dbReference type="ChEBI" id="CHEBI:35235"/>
        <dbReference type="ChEBI" id="CHEBI:57972"/>
        <dbReference type="ChEBI" id="CHEBI:64428"/>
        <dbReference type="EC" id="2.8.1.7"/>
    </reaction>
</comment>
<evidence type="ECO:0000256" key="9">
    <source>
        <dbReference type="ARBA" id="ARBA00050776"/>
    </source>
</evidence>
<dbReference type="FunFam" id="3.40.640.10:FF:000084">
    <property type="entry name" value="IscS-like cysteine desulfurase"/>
    <property type="match status" value="1"/>
</dbReference>
<dbReference type="SUPFAM" id="SSF53383">
    <property type="entry name" value="PLP-dependent transferases"/>
    <property type="match status" value="1"/>
</dbReference>
<dbReference type="Pfam" id="PF00266">
    <property type="entry name" value="Aminotran_5"/>
    <property type="match status" value="1"/>
</dbReference>
<dbReference type="PIRSF" id="PIRSF005572">
    <property type="entry name" value="NifS"/>
    <property type="match status" value="1"/>
</dbReference>
<dbReference type="InterPro" id="IPR000192">
    <property type="entry name" value="Aminotrans_V_dom"/>
</dbReference>
<evidence type="ECO:0000256" key="7">
    <source>
        <dbReference type="ARBA" id="ARBA00023004"/>
    </source>
</evidence>
<keyword evidence="6" id="KW-0663">Pyridoxal phosphate</keyword>
<dbReference type="Gene3D" id="3.90.1150.10">
    <property type="entry name" value="Aspartate Aminotransferase, domain 1"/>
    <property type="match status" value="1"/>
</dbReference>
<dbReference type="PROSITE" id="PS00595">
    <property type="entry name" value="AA_TRANSFER_CLASS_5"/>
    <property type="match status" value="1"/>
</dbReference>
<evidence type="ECO:0000313" key="12">
    <source>
        <dbReference type="EMBL" id="AYW49165.1"/>
    </source>
</evidence>
<reference evidence="12 13" key="1">
    <citation type="journal article" date="2012" name="Int. J. Syst. Evol. Microbiol.">
        <title>Characterization of Tetragenococcus strains from sugar thick juice reveals a novel species, Tetragenococcus osmophilus sp. nov., and divides Tetragenococcus halophilus into two subspecies, T. halophilus subsp. halophilus subsp. nov. and T. halophilus subsp. flandriensis subsp. nov.</title>
        <authorList>
            <person name="Juste A."/>
            <person name="Van Trappen S."/>
            <person name="Verreth C."/>
            <person name="Cleenwerck I."/>
            <person name="De Vos P."/>
            <person name="Lievens B."/>
            <person name="Willems K.A."/>
        </authorList>
    </citation>
    <scope>NUCLEOTIDE SEQUENCE [LARGE SCALE GENOMIC DNA]</scope>
    <source>
        <strain evidence="12 13">LMG 26042</strain>
    </source>
</reference>
<dbReference type="InterPro" id="IPR016454">
    <property type="entry name" value="Cysteine_dSase"/>
</dbReference>
<evidence type="ECO:0000256" key="6">
    <source>
        <dbReference type="ARBA" id="ARBA00022898"/>
    </source>
</evidence>
<feature type="domain" description="Aminotransferase class V" evidence="11">
    <location>
        <begin position="2"/>
        <end position="359"/>
    </location>
</feature>
<protein>
    <recommendedName>
        <fullName evidence="3">cysteine desulfurase</fullName>
        <ecNumber evidence="3">2.8.1.7</ecNumber>
    </recommendedName>
</protein>
<dbReference type="PANTHER" id="PTHR11601">
    <property type="entry name" value="CYSTEINE DESULFURYLASE FAMILY MEMBER"/>
    <property type="match status" value="1"/>
</dbReference>
<evidence type="ECO:0000256" key="2">
    <source>
        <dbReference type="ARBA" id="ARBA00006490"/>
    </source>
</evidence>
<dbReference type="EMBL" id="CP027768">
    <property type="protein sequence ID" value="AYW49165.1"/>
    <property type="molecule type" value="Genomic_DNA"/>
</dbReference>
<name>A0A3G5FG08_TETHA</name>
<dbReference type="GO" id="GO:0051536">
    <property type="term" value="F:iron-sulfur cluster binding"/>
    <property type="evidence" value="ECO:0007669"/>
    <property type="project" value="UniProtKB-KW"/>
</dbReference>
<dbReference type="EC" id="2.8.1.7" evidence="3"/>
<evidence type="ECO:0000256" key="4">
    <source>
        <dbReference type="ARBA" id="ARBA00022679"/>
    </source>
</evidence>